<comment type="similarity">
    <text evidence="1">Belongs to the GatC family.</text>
</comment>
<dbReference type="HAMAP" id="MF_00122">
    <property type="entry name" value="GatC"/>
    <property type="match status" value="1"/>
</dbReference>
<gene>
    <name evidence="1 2" type="primary">gatC</name>
    <name evidence="2" type="ORF">LPTSP4_06290</name>
</gene>
<dbReference type="NCBIfam" id="TIGR00135">
    <property type="entry name" value="gatC"/>
    <property type="match status" value="1"/>
</dbReference>
<proteinExistence type="inferred from homology"/>
<organism evidence="2 3">
    <name type="scientific">Leptospira ryugenii</name>
    <dbReference type="NCBI Taxonomy" id="1917863"/>
    <lineage>
        <taxon>Bacteria</taxon>
        <taxon>Pseudomonadati</taxon>
        <taxon>Spirochaetota</taxon>
        <taxon>Spirochaetia</taxon>
        <taxon>Leptospirales</taxon>
        <taxon>Leptospiraceae</taxon>
        <taxon>Leptospira</taxon>
    </lineage>
</organism>
<dbReference type="Proteomes" id="UP000245133">
    <property type="component" value="Unassembled WGS sequence"/>
</dbReference>
<dbReference type="GO" id="GO:0050566">
    <property type="term" value="F:asparaginyl-tRNA synthase (glutamine-hydrolyzing) activity"/>
    <property type="evidence" value="ECO:0007669"/>
    <property type="project" value="RHEA"/>
</dbReference>
<name>A0A2P2DWV9_9LEPT</name>
<dbReference type="GO" id="GO:0070681">
    <property type="term" value="P:glutaminyl-tRNAGln biosynthesis via transamidation"/>
    <property type="evidence" value="ECO:0007669"/>
    <property type="project" value="TreeGrafter"/>
</dbReference>
<accession>A0A2P2DWV9</accession>
<evidence type="ECO:0000313" key="2">
    <source>
        <dbReference type="EMBL" id="GBF49119.1"/>
    </source>
</evidence>
<dbReference type="GO" id="GO:0006450">
    <property type="term" value="P:regulation of translational fidelity"/>
    <property type="evidence" value="ECO:0007669"/>
    <property type="project" value="InterPro"/>
</dbReference>
<evidence type="ECO:0000313" key="3">
    <source>
        <dbReference type="Proteomes" id="UP000245133"/>
    </source>
</evidence>
<dbReference type="EC" id="6.3.5.-" evidence="1"/>
<comment type="function">
    <text evidence="1">Allows the formation of correctly charged Asn-tRNA(Asn) or Gln-tRNA(Gln) through the transamidation of misacylated Asp-tRNA(Asn) or Glu-tRNA(Gln) in organisms which lack either or both of asparaginyl-tRNA or glutaminyl-tRNA synthetases. The reaction takes place in the presence of glutamine and ATP through an activated phospho-Asp-tRNA(Asn) or phospho-Glu-tRNA(Gln).</text>
</comment>
<comment type="caution">
    <text evidence="2">The sequence shown here is derived from an EMBL/GenBank/DDBJ whole genome shotgun (WGS) entry which is preliminary data.</text>
</comment>
<comment type="catalytic activity">
    <reaction evidence="1">
        <text>L-glutamyl-tRNA(Gln) + L-glutamine + ATP + H2O = L-glutaminyl-tRNA(Gln) + L-glutamate + ADP + phosphate + H(+)</text>
        <dbReference type="Rhea" id="RHEA:17521"/>
        <dbReference type="Rhea" id="RHEA-COMP:9681"/>
        <dbReference type="Rhea" id="RHEA-COMP:9684"/>
        <dbReference type="ChEBI" id="CHEBI:15377"/>
        <dbReference type="ChEBI" id="CHEBI:15378"/>
        <dbReference type="ChEBI" id="CHEBI:29985"/>
        <dbReference type="ChEBI" id="CHEBI:30616"/>
        <dbReference type="ChEBI" id="CHEBI:43474"/>
        <dbReference type="ChEBI" id="CHEBI:58359"/>
        <dbReference type="ChEBI" id="CHEBI:78520"/>
        <dbReference type="ChEBI" id="CHEBI:78521"/>
        <dbReference type="ChEBI" id="CHEBI:456216"/>
    </reaction>
</comment>
<dbReference type="PANTHER" id="PTHR15004:SF0">
    <property type="entry name" value="GLUTAMYL-TRNA(GLN) AMIDOTRANSFERASE SUBUNIT C, MITOCHONDRIAL"/>
    <property type="match status" value="1"/>
</dbReference>
<evidence type="ECO:0000256" key="1">
    <source>
        <dbReference type="HAMAP-Rule" id="MF_00122"/>
    </source>
</evidence>
<dbReference type="RefSeq" id="WP_108973618.1">
    <property type="nucleotide sequence ID" value="NZ_BFBB01000002.1"/>
</dbReference>
<dbReference type="AlphaFoldDB" id="A0A2P2DWV9"/>
<dbReference type="EMBL" id="BFBB01000002">
    <property type="protein sequence ID" value="GBF49119.1"/>
    <property type="molecule type" value="Genomic_DNA"/>
</dbReference>
<dbReference type="GO" id="GO:0016740">
    <property type="term" value="F:transferase activity"/>
    <property type="evidence" value="ECO:0007669"/>
    <property type="project" value="UniProtKB-KW"/>
</dbReference>
<dbReference type="PANTHER" id="PTHR15004">
    <property type="entry name" value="GLUTAMYL-TRNA(GLN) AMIDOTRANSFERASE SUBUNIT C, MITOCHONDRIAL"/>
    <property type="match status" value="1"/>
</dbReference>
<dbReference type="OrthoDB" id="9813938at2"/>
<comment type="catalytic activity">
    <reaction evidence="1">
        <text>L-aspartyl-tRNA(Asn) + L-glutamine + ATP + H2O = L-asparaginyl-tRNA(Asn) + L-glutamate + ADP + phosphate + 2 H(+)</text>
        <dbReference type="Rhea" id="RHEA:14513"/>
        <dbReference type="Rhea" id="RHEA-COMP:9674"/>
        <dbReference type="Rhea" id="RHEA-COMP:9677"/>
        <dbReference type="ChEBI" id="CHEBI:15377"/>
        <dbReference type="ChEBI" id="CHEBI:15378"/>
        <dbReference type="ChEBI" id="CHEBI:29985"/>
        <dbReference type="ChEBI" id="CHEBI:30616"/>
        <dbReference type="ChEBI" id="CHEBI:43474"/>
        <dbReference type="ChEBI" id="CHEBI:58359"/>
        <dbReference type="ChEBI" id="CHEBI:78515"/>
        <dbReference type="ChEBI" id="CHEBI:78516"/>
        <dbReference type="ChEBI" id="CHEBI:456216"/>
    </reaction>
</comment>
<protein>
    <recommendedName>
        <fullName evidence="1">Aspartyl/glutamyl-tRNA(Asn/Gln) amidotransferase subunit C</fullName>
        <shortName evidence="1">Asp/Glu-ADT subunit C</shortName>
        <ecNumber evidence="1">6.3.5.-</ecNumber>
    </recommendedName>
</protein>
<comment type="subunit">
    <text evidence="1">Heterotrimer of A, B and C subunits.</text>
</comment>
<keyword evidence="1" id="KW-0648">Protein biosynthesis</keyword>
<dbReference type="InterPro" id="IPR003837">
    <property type="entry name" value="GatC"/>
</dbReference>
<sequence>MDEKELRNIASLAKIAIHDDEISGMLNDFSRIVSYVDEIKSLDTSSISDDEIYQLTMNQLRPDVKENDLEREKLAKIAPSYENGYVVVPRVIET</sequence>
<keyword evidence="1" id="KW-0436">Ligase</keyword>
<dbReference type="InterPro" id="IPR036113">
    <property type="entry name" value="Asp/Glu-ADT_sf_sub_c"/>
</dbReference>
<reference evidence="2 3" key="1">
    <citation type="submission" date="2018-02" db="EMBL/GenBank/DDBJ databases">
        <title>Novel Leptospira species isolated from soil and water in Japan.</title>
        <authorList>
            <person name="Nakao R."/>
            <person name="Masuzawa T."/>
        </authorList>
    </citation>
    <scope>NUCLEOTIDE SEQUENCE [LARGE SCALE GENOMIC DNA]</scope>
    <source>
        <strain evidence="2 3">YH101</strain>
    </source>
</reference>
<dbReference type="GO" id="GO:0005524">
    <property type="term" value="F:ATP binding"/>
    <property type="evidence" value="ECO:0007669"/>
    <property type="project" value="UniProtKB-KW"/>
</dbReference>
<keyword evidence="1" id="KW-0067">ATP-binding</keyword>
<dbReference type="GO" id="GO:0050567">
    <property type="term" value="F:glutaminyl-tRNA synthase (glutamine-hydrolyzing) activity"/>
    <property type="evidence" value="ECO:0007669"/>
    <property type="project" value="UniProtKB-UniRule"/>
</dbReference>
<dbReference type="SUPFAM" id="SSF141000">
    <property type="entry name" value="Glu-tRNAGln amidotransferase C subunit"/>
    <property type="match status" value="1"/>
</dbReference>
<dbReference type="Gene3D" id="1.10.20.60">
    <property type="entry name" value="Glu-tRNAGln amidotransferase C subunit, N-terminal domain"/>
    <property type="match status" value="1"/>
</dbReference>
<keyword evidence="1" id="KW-0547">Nucleotide-binding</keyword>
<dbReference type="GO" id="GO:0006412">
    <property type="term" value="P:translation"/>
    <property type="evidence" value="ECO:0007669"/>
    <property type="project" value="UniProtKB-UniRule"/>
</dbReference>
<keyword evidence="3" id="KW-1185">Reference proteome</keyword>
<keyword evidence="2" id="KW-0808">Transferase</keyword>
<dbReference type="Pfam" id="PF02686">
    <property type="entry name" value="GatC"/>
    <property type="match status" value="1"/>
</dbReference>